<dbReference type="Pfam" id="PF13727">
    <property type="entry name" value="CoA_binding_3"/>
    <property type="match status" value="1"/>
</dbReference>
<proteinExistence type="inferred from homology"/>
<feature type="transmembrane region" description="Helical" evidence="2">
    <location>
        <begin position="20"/>
        <end position="40"/>
    </location>
</feature>
<evidence type="ECO:0000313" key="5">
    <source>
        <dbReference type="Proteomes" id="UP000248012"/>
    </source>
</evidence>
<dbReference type="InterPro" id="IPR051203">
    <property type="entry name" value="Polysaccharide_Synthase-Rel"/>
</dbReference>
<dbReference type="OrthoDB" id="9803111at2"/>
<dbReference type="Gene3D" id="3.40.50.720">
    <property type="entry name" value="NAD(P)-binding Rossmann-like Domain"/>
    <property type="match status" value="2"/>
</dbReference>
<dbReference type="CDD" id="cd05237">
    <property type="entry name" value="UDP_invert_4-6DH_SDR_e"/>
    <property type="match status" value="1"/>
</dbReference>
<dbReference type="InterPro" id="IPR036291">
    <property type="entry name" value="NAD(P)-bd_dom_sf"/>
</dbReference>
<dbReference type="EMBL" id="QFVT01000002">
    <property type="protein sequence ID" value="PYC49248.1"/>
    <property type="molecule type" value="Genomic_DNA"/>
</dbReference>
<dbReference type="SUPFAM" id="SSF51735">
    <property type="entry name" value="NAD(P)-binding Rossmann-fold domains"/>
    <property type="match status" value="2"/>
</dbReference>
<accession>A0A2V4MY59</accession>
<feature type="transmembrane region" description="Helical" evidence="2">
    <location>
        <begin position="83"/>
        <end position="107"/>
    </location>
</feature>
<reference evidence="4 5" key="1">
    <citation type="submission" date="2018-05" db="EMBL/GenBank/DDBJ databases">
        <title>Oceanovita maritima gen. nov., sp. nov., a marine bacterium in the family Rhodobacteraceae isolated from surface seawater of Lundu port Xiamen, China.</title>
        <authorList>
            <person name="Hetharua B.H."/>
            <person name="Min D."/>
            <person name="Liao H."/>
            <person name="Tian Y."/>
        </authorList>
    </citation>
    <scope>NUCLEOTIDE SEQUENCE [LARGE SCALE GENOMIC DNA]</scope>
    <source>
        <strain evidence="4 5">FSX-11</strain>
    </source>
</reference>
<keyword evidence="2" id="KW-1133">Transmembrane helix</keyword>
<comment type="similarity">
    <text evidence="1">Belongs to the polysaccharide synthase family.</text>
</comment>
<evidence type="ECO:0000313" key="4">
    <source>
        <dbReference type="EMBL" id="PYC49248.1"/>
    </source>
</evidence>
<gene>
    <name evidence="4" type="ORF">DI396_02205</name>
</gene>
<dbReference type="RefSeq" id="WP_110794846.1">
    <property type="nucleotide sequence ID" value="NZ_KZ826481.1"/>
</dbReference>
<protein>
    <submittedName>
        <fullName evidence="4">Polysaccharide biosynthesis protein</fullName>
    </submittedName>
</protein>
<organism evidence="4 5">
    <name type="scientific">Litorivita pollutaquae</name>
    <dbReference type="NCBI Taxonomy" id="2200892"/>
    <lineage>
        <taxon>Bacteria</taxon>
        <taxon>Pseudomonadati</taxon>
        <taxon>Pseudomonadota</taxon>
        <taxon>Alphaproteobacteria</taxon>
        <taxon>Rhodobacterales</taxon>
        <taxon>Paracoccaceae</taxon>
        <taxon>Litorivita</taxon>
    </lineage>
</organism>
<evidence type="ECO:0000256" key="1">
    <source>
        <dbReference type="ARBA" id="ARBA00007430"/>
    </source>
</evidence>
<dbReference type="AlphaFoldDB" id="A0A2V4MY59"/>
<keyword evidence="2" id="KW-0472">Membrane</keyword>
<feature type="transmembrane region" description="Helical" evidence="2">
    <location>
        <begin position="113"/>
        <end position="132"/>
    </location>
</feature>
<sequence>MLWVYQKLLALKPSHKRLIFLGLDMLWVISAFFIALKLVGRAPAGFGLGGTLIYLSVLVPVGVSLTVLMGLDRIKLNAYEMRAAKLSAIVASVTALCGVGVSMAWSGGLPEEVLAVFFMVLMLLLATSRVVMREVVLAIYRNGGNRKRVLIYGAGQTGRQLAAALSTDDAILPIGFVDANPTLQSLVFNGLRVYAPARIRDLYHADAFDRVVLAMPSVSAPVQAKLARELRDIGCEVYAVPAFADMMEDTELRRRTVPVNSAALLGRASLSLDLPAVTETYCGKSILVTGAGGSIGSELCRQLLSSAPQCVVILDHSELALYTIERELRELMTQMPDGPRLVPVLGSVTDAVLILSVMRAHDIDIVLHAAAYKHVPMVEHNPVEGLRNNVMGTRVVAEAARDTGAEQFILVSTDKAVRPTSIMGSSKRLAEMLVQDLASRAETTRFSIVRFGNVLGSSGSVIPLFEEQIARGGPVTVTHEDVTRYFMTIAEAVRLVLLTGAFARGGDVFVLDMGEQVSILKIARQMIEATGHRVRDADTPDGDIELVITGLRPGEKMREELLIGSDMLTTPHPKILRAQEQCPSQLGIATALARLRRAIEARDEAMARAVITTWVEQEGREGDKDLMVVMQNEQDAS</sequence>
<keyword evidence="5" id="KW-1185">Reference proteome</keyword>
<feature type="transmembrane region" description="Helical" evidence="2">
    <location>
        <begin position="52"/>
        <end position="71"/>
    </location>
</feature>
<name>A0A2V4MY59_9RHOB</name>
<dbReference type="InterPro" id="IPR003869">
    <property type="entry name" value="Polysac_CapD-like"/>
</dbReference>
<evidence type="ECO:0000256" key="2">
    <source>
        <dbReference type="SAM" id="Phobius"/>
    </source>
</evidence>
<comment type="caution">
    <text evidence="4">The sequence shown here is derived from an EMBL/GenBank/DDBJ whole genome shotgun (WGS) entry which is preliminary data.</text>
</comment>
<feature type="domain" description="Polysaccharide biosynthesis protein CapD-like" evidence="3">
    <location>
        <begin position="286"/>
        <end position="579"/>
    </location>
</feature>
<evidence type="ECO:0000259" key="3">
    <source>
        <dbReference type="Pfam" id="PF02719"/>
    </source>
</evidence>
<dbReference type="PANTHER" id="PTHR43318:SF1">
    <property type="entry name" value="POLYSACCHARIDE BIOSYNTHESIS PROTEIN EPSC-RELATED"/>
    <property type="match status" value="1"/>
</dbReference>
<dbReference type="Proteomes" id="UP000248012">
    <property type="component" value="Unassembled WGS sequence"/>
</dbReference>
<dbReference type="PANTHER" id="PTHR43318">
    <property type="entry name" value="UDP-N-ACETYLGLUCOSAMINE 4,6-DEHYDRATASE"/>
    <property type="match status" value="1"/>
</dbReference>
<dbReference type="Pfam" id="PF02719">
    <property type="entry name" value="Polysacc_synt_2"/>
    <property type="match status" value="1"/>
</dbReference>
<keyword evidence="2" id="KW-0812">Transmembrane</keyword>